<dbReference type="PANTHER" id="PTHR10801">
    <property type="entry name" value="24-DEHYDROCHOLESTEROL REDUCTASE"/>
    <property type="match status" value="1"/>
</dbReference>
<proteinExistence type="predicted"/>
<dbReference type="InterPro" id="IPR040165">
    <property type="entry name" value="Diminuto-like"/>
</dbReference>
<name>A0A9P4JSM0_9PLEO</name>
<dbReference type="GO" id="GO:0008202">
    <property type="term" value="P:steroid metabolic process"/>
    <property type="evidence" value="ECO:0007669"/>
    <property type="project" value="TreeGrafter"/>
</dbReference>
<protein>
    <recommendedName>
        <fullName evidence="2">Delta(24)-sterol reductase</fullName>
        <ecNumber evidence="2">1.3.1.72</ecNumber>
    </recommendedName>
</protein>
<accession>A0A9P4JSM0</accession>
<dbReference type="InterPro" id="IPR006094">
    <property type="entry name" value="Oxid_FAD_bind_N"/>
</dbReference>
<dbReference type="PROSITE" id="PS51387">
    <property type="entry name" value="FAD_PCMH"/>
    <property type="match status" value="1"/>
</dbReference>
<dbReference type="InterPro" id="IPR016166">
    <property type="entry name" value="FAD-bd_PCMH"/>
</dbReference>
<dbReference type="AlphaFoldDB" id="A0A9P4JSM0"/>
<dbReference type="GO" id="GO:0050614">
    <property type="term" value="F:Delta24-sterol reductase activity"/>
    <property type="evidence" value="ECO:0007669"/>
    <property type="project" value="UniProtKB-EC"/>
</dbReference>
<dbReference type="Proteomes" id="UP000799536">
    <property type="component" value="Unassembled WGS sequence"/>
</dbReference>
<dbReference type="GO" id="GO:0016020">
    <property type="term" value="C:membrane"/>
    <property type="evidence" value="ECO:0007669"/>
    <property type="project" value="UniProtKB-SubCell"/>
</dbReference>
<keyword evidence="9" id="KW-1185">Reference proteome</keyword>
<dbReference type="InterPro" id="IPR016169">
    <property type="entry name" value="FAD-bd_PCMH_sub2"/>
</dbReference>
<keyword evidence="6" id="KW-0472">Membrane</keyword>
<keyword evidence="3" id="KW-0812">Transmembrane</keyword>
<dbReference type="EMBL" id="ML993934">
    <property type="protein sequence ID" value="KAF2202519.1"/>
    <property type="molecule type" value="Genomic_DNA"/>
</dbReference>
<keyword evidence="5" id="KW-0560">Oxidoreductase</keyword>
<organism evidence="8 9">
    <name type="scientific">Delitschia confertaspora ATCC 74209</name>
    <dbReference type="NCBI Taxonomy" id="1513339"/>
    <lineage>
        <taxon>Eukaryota</taxon>
        <taxon>Fungi</taxon>
        <taxon>Dikarya</taxon>
        <taxon>Ascomycota</taxon>
        <taxon>Pezizomycotina</taxon>
        <taxon>Dothideomycetes</taxon>
        <taxon>Pleosporomycetidae</taxon>
        <taxon>Pleosporales</taxon>
        <taxon>Delitschiaceae</taxon>
        <taxon>Delitschia</taxon>
    </lineage>
</organism>
<evidence type="ECO:0000256" key="1">
    <source>
        <dbReference type="ARBA" id="ARBA00004167"/>
    </source>
</evidence>
<dbReference type="SUPFAM" id="SSF56176">
    <property type="entry name" value="FAD-binding/transporter-associated domain-like"/>
    <property type="match status" value="1"/>
</dbReference>
<dbReference type="EC" id="1.3.1.72" evidence="2"/>
<evidence type="ECO:0000256" key="3">
    <source>
        <dbReference type="ARBA" id="ARBA00022692"/>
    </source>
</evidence>
<evidence type="ECO:0000313" key="8">
    <source>
        <dbReference type="EMBL" id="KAF2202519.1"/>
    </source>
</evidence>
<dbReference type="InterPro" id="IPR036318">
    <property type="entry name" value="FAD-bd_PCMH-like_sf"/>
</dbReference>
<comment type="caution">
    <text evidence="8">The sequence shown here is derived from an EMBL/GenBank/DDBJ whole genome shotgun (WGS) entry which is preliminary data.</text>
</comment>
<dbReference type="GO" id="GO:0000246">
    <property type="term" value="F:Delta24(24-1) sterol reductase activity"/>
    <property type="evidence" value="ECO:0007669"/>
    <property type="project" value="TreeGrafter"/>
</dbReference>
<dbReference type="OrthoDB" id="415825at2759"/>
<evidence type="ECO:0000256" key="2">
    <source>
        <dbReference type="ARBA" id="ARBA00012405"/>
    </source>
</evidence>
<gene>
    <name evidence="8" type="ORF">GQ43DRAFT_308631</name>
</gene>
<dbReference type="Pfam" id="PF01565">
    <property type="entry name" value="FAD_binding_4"/>
    <property type="match status" value="1"/>
</dbReference>
<keyword evidence="4" id="KW-1133">Transmembrane helix</keyword>
<dbReference type="Gene3D" id="3.30.465.10">
    <property type="match status" value="1"/>
</dbReference>
<evidence type="ECO:0000256" key="6">
    <source>
        <dbReference type="ARBA" id="ARBA00023136"/>
    </source>
</evidence>
<evidence type="ECO:0000256" key="4">
    <source>
        <dbReference type="ARBA" id="ARBA00022989"/>
    </source>
</evidence>
<evidence type="ECO:0000256" key="5">
    <source>
        <dbReference type="ARBA" id="ARBA00023002"/>
    </source>
</evidence>
<evidence type="ECO:0000259" key="7">
    <source>
        <dbReference type="PROSITE" id="PS51387"/>
    </source>
</evidence>
<evidence type="ECO:0000313" key="9">
    <source>
        <dbReference type="Proteomes" id="UP000799536"/>
    </source>
</evidence>
<comment type="subcellular location">
    <subcellularLocation>
        <location evidence="1">Membrane</location>
        <topology evidence="1">Single-pass membrane protein</topology>
    </subcellularLocation>
</comment>
<sequence length="494" mass="56115">MDRHNSTVSQISSKVRELYHRNIPFRIYHGSTVSTRSSERDRNRVVDVSPLSNVLEFDMQRKTVLVEPNVPMDALVDATLAKGLLPQVVMEFPNITVGGGFSGMSGESSSFRYSLFDHSIKSIELVLGNGTVIKASPEDANTSDLFFQCAGSCGSLGVVTLLEMQLMDAKPYVELTYIPVSSVSDSLKTLRRAEADPTVDYMDGIFSSSTSGVILIGRLRERPITGRNPQTFDKASDPWFYLHAEQILNNTKDQVVPYTESIPIKSYLFRYDRGVFWASSRAFRYFHMPLNRITRYLLDPLINTRIMFHALHKSRMAWRGFIQDLAVPYSASQSLIEFTEERTGIWPLWICPVKLPPSGRRSFAFGKRDMPEMLLNVGIWGFGPQNRHDAIQLNREFEAKVDKLGGVKVLYAHAYYTEDEFWGIYDEKGYQVLRRKYHAESLPNVYDKIKVDLKTSSGDTLSEKIWDTWPFAGLYGLASAMKKLILENGFVGRK</sequence>
<dbReference type="GO" id="GO:0005737">
    <property type="term" value="C:cytoplasm"/>
    <property type="evidence" value="ECO:0007669"/>
    <property type="project" value="TreeGrafter"/>
</dbReference>
<dbReference type="PANTHER" id="PTHR10801:SF0">
    <property type="entry name" value="DELTA(24)-STEROL REDUCTASE"/>
    <property type="match status" value="1"/>
</dbReference>
<feature type="domain" description="FAD-binding PCMH-type" evidence="7">
    <location>
        <begin position="1"/>
        <end position="169"/>
    </location>
</feature>
<dbReference type="GO" id="GO:0071949">
    <property type="term" value="F:FAD binding"/>
    <property type="evidence" value="ECO:0007669"/>
    <property type="project" value="InterPro"/>
</dbReference>
<reference evidence="8" key="1">
    <citation type="journal article" date="2020" name="Stud. Mycol.">
        <title>101 Dothideomycetes genomes: a test case for predicting lifestyles and emergence of pathogens.</title>
        <authorList>
            <person name="Haridas S."/>
            <person name="Albert R."/>
            <person name="Binder M."/>
            <person name="Bloem J."/>
            <person name="Labutti K."/>
            <person name="Salamov A."/>
            <person name="Andreopoulos B."/>
            <person name="Baker S."/>
            <person name="Barry K."/>
            <person name="Bills G."/>
            <person name="Bluhm B."/>
            <person name="Cannon C."/>
            <person name="Castanera R."/>
            <person name="Culley D."/>
            <person name="Daum C."/>
            <person name="Ezra D."/>
            <person name="Gonzalez J."/>
            <person name="Henrissat B."/>
            <person name="Kuo A."/>
            <person name="Liang C."/>
            <person name="Lipzen A."/>
            <person name="Lutzoni F."/>
            <person name="Magnuson J."/>
            <person name="Mondo S."/>
            <person name="Nolan M."/>
            <person name="Ohm R."/>
            <person name="Pangilinan J."/>
            <person name="Park H.-J."/>
            <person name="Ramirez L."/>
            <person name="Alfaro M."/>
            <person name="Sun H."/>
            <person name="Tritt A."/>
            <person name="Yoshinaga Y."/>
            <person name="Zwiers L.-H."/>
            <person name="Turgeon B."/>
            <person name="Goodwin S."/>
            <person name="Spatafora J."/>
            <person name="Crous P."/>
            <person name="Grigoriev I."/>
        </authorList>
    </citation>
    <scope>NUCLEOTIDE SEQUENCE</scope>
    <source>
        <strain evidence="8">ATCC 74209</strain>
    </source>
</reference>